<keyword evidence="1" id="KW-1133">Transmembrane helix</keyword>
<dbReference type="Pfam" id="PF02643">
    <property type="entry name" value="DUF192"/>
    <property type="match status" value="1"/>
</dbReference>
<dbReference type="AlphaFoldDB" id="A0A0N0IQF7"/>
<evidence type="ECO:0008006" key="4">
    <source>
        <dbReference type="Google" id="ProtNLM"/>
    </source>
</evidence>
<sequence>MERNPFFPLVAFALLIALSVFSFMGYLLAARRLQTPPPPQKVVVETAHGQRVLQARLARTPEAWSRGLGMRKEELEALLYLFPEATDAPFSAQGYRFPVVLAFLDAKGRVLKVARLHPGETYAPGLAYRGVLEVREGLLEIVPGDRVRP</sequence>
<evidence type="ECO:0000256" key="1">
    <source>
        <dbReference type="SAM" id="Phobius"/>
    </source>
</evidence>
<comment type="caution">
    <text evidence="2">The sequence shown here is derived from an EMBL/GenBank/DDBJ whole genome shotgun (WGS) entry which is preliminary data.</text>
</comment>
<protein>
    <recommendedName>
        <fullName evidence="4">DUF192 domain-containing protein</fullName>
    </recommendedName>
</protein>
<name>A0A0N0IQF7_THESC</name>
<feature type="transmembrane region" description="Helical" evidence="1">
    <location>
        <begin position="6"/>
        <end position="29"/>
    </location>
</feature>
<reference evidence="2 3" key="1">
    <citation type="submission" date="2015-09" db="EMBL/GenBank/DDBJ databases">
        <title>Draft genome sequence of Thermus scotoductus strain K1 isolated from a geothermal spring in Nagorno-Karabakh, Armenia.</title>
        <authorList>
            <person name="Saghatelyan A."/>
            <person name="Poghosyan L."/>
            <person name="Panosyan H."/>
            <person name="Birkeland N.-K."/>
        </authorList>
    </citation>
    <scope>NUCLEOTIDE SEQUENCE [LARGE SCALE GENOMIC DNA]</scope>
    <source>
        <strain evidence="2 3">K1</strain>
    </source>
</reference>
<accession>A0A0N0IQF7</accession>
<keyword evidence="1" id="KW-0812">Transmembrane</keyword>
<proteinExistence type="predicted"/>
<dbReference type="InterPro" id="IPR038695">
    <property type="entry name" value="Saro_0823-like_sf"/>
</dbReference>
<organism evidence="2 3">
    <name type="scientific">Thermus scotoductus</name>
    <dbReference type="NCBI Taxonomy" id="37636"/>
    <lineage>
        <taxon>Bacteria</taxon>
        <taxon>Thermotogati</taxon>
        <taxon>Deinococcota</taxon>
        <taxon>Deinococci</taxon>
        <taxon>Thermales</taxon>
        <taxon>Thermaceae</taxon>
        <taxon>Thermus</taxon>
    </lineage>
</organism>
<evidence type="ECO:0000313" key="3">
    <source>
        <dbReference type="Proteomes" id="UP000053099"/>
    </source>
</evidence>
<gene>
    <name evidence="2" type="ORF">AN926_08060</name>
</gene>
<keyword evidence="1" id="KW-0472">Membrane</keyword>
<dbReference type="InterPro" id="IPR003795">
    <property type="entry name" value="DUF192"/>
</dbReference>
<evidence type="ECO:0000313" key="2">
    <source>
        <dbReference type="EMBL" id="KPD29417.1"/>
    </source>
</evidence>
<dbReference type="Proteomes" id="UP000053099">
    <property type="component" value="Unassembled WGS sequence"/>
</dbReference>
<dbReference type="EMBL" id="LJJR01000022">
    <property type="protein sequence ID" value="KPD29417.1"/>
    <property type="molecule type" value="Genomic_DNA"/>
</dbReference>
<dbReference type="PATRIC" id="fig|37636.3.peg.793"/>
<dbReference type="Gene3D" id="2.60.120.1140">
    <property type="entry name" value="Protein of unknown function DUF192"/>
    <property type="match status" value="1"/>
</dbReference>